<name>X1KNK3_9ZZZZ</name>
<comment type="caution">
    <text evidence="1">The sequence shown here is derived from an EMBL/GenBank/DDBJ whole genome shotgun (WGS) entry which is preliminary data.</text>
</comment>
<accession>X1KNK3</accession>
<dbReference type="AlphaFoldDB" id="X1KNK3"/>
<proteinExistence type="predicted"/>
<sequence>QTFAVDDPATAISTMTITDVSTTPTITDANDIRIKIPSTFNMEWDISDTTATIGGGAAGKVSTDVSYEDSNKTLVIDVTENFAASDQITVSGLSFTNFSAGSVADNLELETATSEISISENLSV</sequence>
<reference evidence="1" key="1">
    <citation type="journal article" date="2014" name="Front. Microbiol.">
        <title>High frequency of phylogenetically diverse reductive dehalogenase-homologous genes in deep subseafloor sedimentary metagenomes.</title>
        <authorList>
            <person name="Kawai M."/>
            <person name="Futagami T."/>
            <person name="Toyoda A."/>
            <person name="Takaki Y."/>
            <person name="Nishi S."/>
            <person name="Hori S."/>
            <person name="Arai W."/>
            <person name="Tsubouchi T."/>
            <person name="Morono Y."/>
            <person name="Uchiyama I."/>
            <person name="Ito T."/>
            <person name="Fujiyama A."/>
            <person name="Inagaki F."/>
            <person name="Takami H."/>
        </authorList>
    </citation>
    <scope>NUCLEOTIDE SEQUENCE</scope>
    <source>
        <strain evidence="1">Expedition CK06-06</strain>
    </source>
</reference>
<protein>
    <submittedName>
        <fullName evidence="1">Uncharacterized protein</fullName>
    </submittedName>
</protein>
<gene>
    <name evidence="1" type="ORF">S06H3_19759</name>
</gene>
<dbReference type="EMBL" id="BARV01010149">
    <property type="protein sequence ID" value="GAI08652.1"/>
    <property type="molecule type" value="Genomic_DNA"/>
</dbReference>
<feature type="non-terminal residue" evidence="1">
    <location>
        <position position="1"/>
    </location>
</feature>
<evidence type="ECO:0000313" key="1">
    <source>
        <dbReference type="EMBL" id="GAI08652.1"/>
    </source>
</evidence>
<organism evidence="1">
    <name type="scientific">marine sediment metagenome</name>
    <dbReference type="NCBI Taxonomy" id="412755"/>
    <lineage>
        <taxon>unclassified sequences</taxon>
        <taxon>metagenomes</taxon>
        <taxon>ecological metagenomes</taxon>
    </lineage>
</organism>